<dbReference type="RefSeq" id="WP_260795196.1">
    <property type="nucleotide sequence ID" value="NZ_CP093313.1"/>
</dbReference>
<protein>
    <submittedName>
        <fullName evidence="1">Uncharacterized protein</fullName>
    </submittedName>
</protein>
<dbReference type="AlphaFoldDB" id="A0A9J7BRV3"/>
<name>A0A9J7BRV3_9BACT</name>
<evidence type="ECO:0000313" key="2">
    <source>
        <dbReference type="Proteomes" id="UP001059380"/>
    </source>
</evidence>
<organism evidence="1 2">
    <name type="scientific">Occallatibacter riparius</name>
    <dbReference type="NCBI Taxonomy" id="1002689"/>
    <lineage>
        <taxon>Bacteria</taxon>
        <taxon>Pseudomonadati</taxon>
        <taxon>Acidobacteriota</taxon>
        <taxon>Terriglobia</taxon>
        <taxon>Terriglobales</taxon>
        <taxon>Acidobacteriaceae</taxon>
        <taxon>Occallatibacter</taxon>
    </lineage>
</organism>
<dbReference type="Proteomes" id="UP001059380">
    <property type="component" value="Chromosome"/>
</dbReference>
<dbReference type="KEGG" id="orp:MOP44_06665"/>
<sequence>MFFTEVVGKLRGRGYEVACALLISRCDNGAPAMRCAVQDAPYWLPDGYYEVLFDDQSAFLRRCNGAWSTGIAWAAIPRKVSRPEGERFIAEWTRSIAG</sequence>
<evidence type="ECO:0000313" key="1">
    <source>
        <dbReference type="EMBL" id="UWZ85620.1"/>
    </source>
</evidence>
<reference evidence="1" key="1">
    <citation type="submission" date="2021-04" db="EMBL/GenBank/DDBJ databases">
        <title>Phylogenetic analysis of Acidobacteriaceae.</title>
        <authorList>
            <person name="Qiu L."/>
            <person name="Zhang Q."/>
        </authorList>
    </citation>
    <scope>NUCLEOTIDE SEQUENCE</scope>
    <source>
        <strain evidence="1">DSM 25168</strain>
    </source>
</reference>
<proteinExistence type="predicted"/>
<accession>A0A9J7BRV3</accession>
<gene>
    <name evidence="1" type="ORF">MOP44_06665</name>
</gene>
<keyword evidence="2" id="KW-1185">Reference proteome</keyword>
<dbReference type="EMBL" id="CP093313">
    <property type="protein sequence ID" value="UWZ85620.1"/>
    <property type="molecule type" value="Genomic_DNA"/>
</dbReference>